<dbReference type="FunFam" id="1.20.960.50:FF:000001">
    <property type="entry name" value="Cleavage stimulation factor subunit 1"/>
    <property type="match status" value="1"/>
</dbReference>
<organism evidence="9 10">
    <name type="scientific">Nematostella vectensis</name>
    <name type="common">Starlet sea anemone</name>
    <dbReference type="NCBI Taxonomy" id="45351"/>
    <lineage>
        <taxon>Eukaryota</taxon>
        <taxon>Metazoa</taxon>
        <taxon>Cnidaria</taxon>
        <taxon>Anthozoa</taxon>
        <taxon>Hexacorallia</taxon>
        <taxon>Actiniaria</taxon>
        <taxon>Edwardsiidae</taxon>
        <taxon>Nematostella</taxon>
    </lineage>
</organism>
<dbReference type="GO" id="GO:0005848">
    <property type="term" value="C:mRNA cleavage stimulating factor complex"/>
    <property type="evidence" value="ECO:0000318"/>
    <property type="project" value="GO_Central"/>
</dbReference>
<dbReference type="Proteomes" id="UP000001593">
    <property type="component" value="Unassembled WGS sequence"/>
</dbReference>
<dbReference type="OMA" id="HTEDYVM"/>
<dbReference type="Gene3D" id="1.20.960.50">
    <property type="entry name" value="Cleavage stimulation factor subunit 1, dimerisation domain"/>
    <property type="match status" value="1"/>
</dbReference>
<feature type="domain" description="Cleavage stimulation factor subunit 1 dimerisation" evidence="8">
    <location>
        <begin position="3"/>
        <end position="58"/>
    </location>
</feature>
<evidence type="ECO:0000313" key="9">
    <source>
        <dbReference type="EMBL" id="EDO32178.1"/>
    </source>
</evidence>
<dbReference type="HOGENOM" id="CLU_041619_0_0_1"/>
<dbReference type="STRING" id="45351.A7SVS3"/>
<dbReference type="eggNOG" id="KOG0640">
    <property type="taxonomic scope" value="Eukaryota"/>
</dbReference>
<dbReference type="FunFam" id="2.130.10.10:FF:002475">
    <property type="entry name" value="Predicted protein"/>
    <property type="match status" value="1"/>
</dbReference>
<accession>A7SVS3</accession>
<gene>
    <name evidence="9" type="ORF">NEMVEDRAFT_v1g174858</name>
</gene>
<dbReference type="FunCoup" id="A7SVS3">
    <property type="interactions" value="647"/>
</dbReference>
<evidence type="ECO:0000256" key="2">
    <source>
        <dbReference type="ARBA" id="ARBA00022574"/>
    </source>
</evidence>
<dbReference type="InterPro" id="IPR044633">
    <property type="entry name" value="CstF1-like"/>
</dbReference>
<reference evidence="9 10" key="1">
    <citation type="journal article" date="2007" name="Science">
        <title>Sea anemone genome reveals ancestral eumetazoan gene repertoire and genomic organization.</title>
        <authorList>
            <person name="Putnam N.H."/>
            <person name="Srivastava M."/>
            <person name="Hellsten U."/>
            <person name="Dirks B."/>
            <person name="Chapman J."/>
            <person name="Salamov A."/>
            <person name="Terry A."/>
            <person name="Shapiro H."/>
            <person name="Lindquist E."/>
            <person name="Kapitonov V.V."/>
            <person name="Jurka J."/>
            <person name="Genikhovich G."/>
            <person name="Grigoriev I.V."/>
            <person name="Lucas S.M."/>
            <person name="Steele R.E."/>
            <person name="Finnerty J.R."/>
            <person name="Technau U."/>
            <person name="Martindale M.Q."/>
            <person name="Rokhsar D.S."/>
        </authorList>
    </citation>
    <scope>NUCLEOTIDE SEQUENCE [LARGE SCALE GENOMIC DNA]</scope>
    <source>
        <strain evidence="10">CH2 X CH6</strain>
    </source>
</reference>
<dbReference type="Gene3D" id="2.130.10.10">
    <property type="entry name" value="YVTN repeat-like/Quinoprotein amine dehydrogenase"/>
    <property type="match status" value="3"/>
</dbReference>
<dbReference type="SUPFAM" id="SSF50978">
    <property type="entry name" value="WD40 repeat-like"/>
    <property type="match status" value="1"/>
</dbReference>
<evidence type="ECO:0000256" key="3">
    <source>
        <dbReference type="ARBA" id="ARBA00022664"/>
    </source>
</evidence>
<dbReference type="InterPro" id="IPR019775">
    <property type="entry name" value="WD40_repeat_CS"/>
</dbReference>
<feature type="repeat" description="WD" evidence="7">
    <location>
        <begin position="385"/>
        <end position="416"/>
    </location>
</feature>
<dbReference type="SMART" id="SM00320">
    <property type="entry name" value="WD40"/>
    <property type="match status" value="7"/>
</dbReference>
<evidence type="ECO:0000256" key="6">
    <source>
        <dbReference type="ARBA" id="ARBA00029851"/>
    </source>
</evidence>
<dbReference type="InterPro" id="IPR032028">
    <property type="entry name" value="CSTF1_dimer"/>
</dbReference>
<name>A7SVS3_NEMVE</name>
<dbReference type="InterPro" id="IPR036322">
    <property type="entry name" value="WD40_repeat_dom_sf"/>
</dbReference>
<keyword evidence="2 7" id="KW-0853">WD repeat</keyword>
<evidence type="ECO:0000256" key="5">
    <source>
        <dbReference type="ARBA" id="ARBA00023242"/>
    </source>
</evidence>
<dbReference type="Pfam" id="PF16699">
    <property type="entry name" value="CSTF1_dimer"/>
    <property type="match status" value="1"/>
</dbReference>
<dbReference type="InterPro" id="IPR001680">
    <property type="entry name" value="WD40_rpt"/>
</dbReference>
<evidence type="ECO:0000259" key="8">
    <source>
        <dbReference type="Pfam" id="PF16699"/>
    </source>
</evidence>
<dbReference type="FunFam" id="2.130.10.10:FF:001234">
    <property type="entry name" value="Predicted protein"/>
    <property type="match status" value="1"/>
</dbReference>
<comment type="subcellular location">
    <subcellularLocation>
        <location evidence="1">Nucleus</location>
    </subcellularLocation>
</comment>
<dbReference type="EMBL" id="DS469844">
    <property type="protein sequence ID" value="EDO32178.1"/>
    <property type="molecule type" value="Genomic_DNA"/>
</dbReference>
<dbReference type="PANTHER" id="PTHR44133">
    <property type="entry name" value="CLEAVAGE STIMULATION FACTOR SUBUNIT 1"/>
    <property type="match status" value="1"/>
</dbReference>
<dbReference type="PhylomeDB" id="A7SVS3"/>
<feature type="repeat" description="WD" evidence="7">
    <location>
        <begin position="101"/>
        <end position="142"/>
    </location>
</feature>
<feature type="repeat" description="WD" evidence="7">
    <location>
        <begin position="297"/>
        <end position="338"/>
    </location>
</feature>
<keyword evidence="4" id="KW-0677">Repeat</keyword>
<evidence type="ECO:0000256" key="7">
    <source>
        <dbReference type="PROSITE-ProRule" id="PRU00221"/>
    </source>
</evidence>
<keyword evidence="5" id="KW-0539">Nucleus</keyword>
<protein>
    <recommendedName>
        <fullName evidence="6">Cleavage stimulation factor 50 kDa subunit</fullName>
    </recommendedName>
</protein>
<dbReference type="GO" id="GO:0031124">
    <property type="term" value="P:mRNA 3'-end processing"/>
    <property type="evidence" value="ECO:0007669"/>
    <property type="project" value="InterPro"/>
</dbReference>
<dbReference type="FunFam" id="2.130.10.10:FF:001152">
    <property type="entry name" value="Cleavage and Polyadenylation Factor"/>
    <property type="match status" value="1"/>
</dbReference>
<sequence>MAEAIKQRETLYKLIISQLHYDGCEAVAAALAKTTNIISPCPPCARLLEIVNLGLAAEAEGIVAHLLTLANDLATKGIDLEYESDAHSTTPPAAIYETYYVTAHKAPCRAASFSPNGKLVATGSVDSSIKVLDVDRMVAKNTMPQVHDQGQGMNLENHPVIRTLYDHAEEVTALEFHPCAPVLISGSKDCTVKLFDISKPSVKKAYKAVQEAEVINSMSFHPSGDFVLVSTEHPTIRLYDVNTFQCFVPSNPREYHTEPVTMVKYAPSANLYASCSNDGSIKIWDGVSNRCVATFPKAHNGAEIFSVQFSFNSKYVISSGKDSLVYLWELATGRAVNMYTGSTMTNYRTQAIFNHTEDFILVADEKNSSISCWDTRTTEKLKALPSGHNNHIRCLTHSPVGAAFVSCSDDFRARFWYCEGI</sequence>
<feature type="repeat" description="WD" evidence="7">
    <location>
        <begin position="253"/>
        <end position="294"/>
    </location>
</feature>
<dbReference type="CDD" id="cd00200">
    <property type="entry name" value="WD40"/>
    <property type="match status" value="1"/>
</dbReference>
<keyword evidence="3" id="KW-0507">mRNA processing</keyword>
<evidence type="ECO:0000313" key="10">
    <source>
        <dbReference type="Proteomes" id="UP000001593"/>
    </source>
</evidence>
<evidence type="ECO:0000256" key="1">
    <source>
        <dbReference type="ARBA" id="ARBA00004123"/>
    </source>
</evidence>
<proteinExistence type="predicted"/>
<dbReference type="AlphaFoldDB" id="A7SVS3"/>
<evidence type="ECO:0000256" key="4">
    <source>
        <dbReference type="ARBA" id="ARBA00022737"/>
    </source>
</evidence>
<dbReference type="InterPro" id="IPR015943">
    <property type="entry name" value="WD40/YVTN_repeat-like_dom_sf"/>
</dbReference>
<dbReference type="PROSITE" id="PS50082">
    <property type="entry name" value="WD_REPEATS_2"/>
    <property type="match status" value="5"/>
</dbReference>
<dbReference type="PROSITE" id="PS50294">
    <property type="entry name" value="WD_REPEATS_REGION"/>
    <property type="match status" value="4"/>
</dbReference>
<dbReference type="InterPro" id="IPR038184">
    <property type="entry name" value="CSTF1_dimer_sf"/>
</dbReference>
<keyword evidence="10" id="KW-1185">Reference proteome</keyword>
<feature type="repeat" description="WD" evidence="7">
    <location>
        <begin position="164"/>
        <end position="205"/>
    </location>
</feature>
<dbReference type="PANTHER" id="PTHR44133:SF2">
    <property type="entry name" value="CLEAVAGE STIMULATION FACTOR SUBUNIT 1"/>
    <property type="match status" value="1"/>
</dbReference>
<dbReference type="PROSITE" id="PS00678">
    <property type="entry name" value="WD_REPEATS_1"/>
    <property type="match status" value="1"/>
</dbReference>
<dbReference type="Pfam" id="PF00400">
    <property type="entry name" value="WD40"/>
    <property type="match status" value="6"/>
</dbReference>
<dbReference type="InParanoid" id="A7SVS3"/>